<evidence type="ECO:0000256" key="5">
    <source>
        <dbReference type="ARBA" id="ARBA00022692"/>
    </source>
</evidence>
<dbReference type="CDD" id="cd03505">
    <property type="entry name" value="Delta9-FADS-like"/>
    <property type="match status" value="1"/>
</dbReference>
<evidence type="ECO:0000256" key="11">
    <source>
        <dbReference type="ARBA" id="ARBA00023136"/>
    </source>
</evidence>
<proteinExistence type="inferred from homology"/>
<keyword evidence="6" id="KW-0276">Fatty acid metabolism</keyword>
<dbReference type="GO" id="GO:0005789">
    <property type="term" value="C:endoplasmic reticulum membrane"/>
    <property type="evidence" value="ECO:0007669"/>
    <property type="project" value="TreeGrafter"/>
</dbReference>
<sequence length="359" mass="42122">MEAATKEVEDKNNDEKAMAVNDKAPVRPRGRPFFQRRWTTLDKRSAGLLLFLHLLCLLAPFHFTWSAFCLAFLLYNFTGLFGLTLSYHRHLSHKSFKLPKWLEYTFAYIGVLTLQGDPIDWVSTHRYHHQFVDTDRDPHSPKQGFWFGHIAWIFDSYGLTKKVCPKHVEDFEERNRKRKRFRNIFVGCLKYGRPNNVEDLQKQAFYRFLRTTYILHHFGLAIVLYAVGGLPFLVWGMGVRTVCFQHVTFSLNSIGHMWGNQQWNTGDQSRNNWVLALLIFGEGWHNNHHAFEYSARHGLEWWQLDVTWWVILLLQALGVPSSKCYEKFLKEEKAKGRQRRGQEVSAVVEPIGGRLYSLT</sequence>
<name>A0AAV6P4W7_9ROSI</name>
<evidence type="ECO:0000256" key="2">
    <source>
        <dbReference type="ARBA" id="ARBA00005189"/>
    </source>
</evidence>
<comment type="pathway">
    <text evidence="2">Lipid metabolism.</text>
</comment>
<evidence type="ECO:0000256" key="1">
    <source>
        <dbReference type="ARBA" id="ARBA00004141"/>
    </source>
</evidence>
<protein>
    <submittedName>
        <fullName evidence="15">Palmitoyl-monogalactosyldiacylglycerol delta-7 desaturase, chloroplastic</fullName>
    </submittedName>
</protein>
<comment type="caution">
    <text evidence="15">The sequence shown here is derived from an EMBL/GenBank/DDBJ whole genome shotgun (WGS) entry which is preliminary data.</text>
</comment>
<feature type="transmembrane region" description="Helical" evidence="13">
    <location>
        <begin position="70"/>
        <end position="87"/>
    </location>
</feature>
<dbReference type="GO" id="GO:0042761">
    <property type="term" value="P:very long-chain fatty acid biosynthetic process"/>
    <property type="evidence" value="ECO:0007669"/>
    <property type="project" value="TreeGrafter"/>
</dbReference>
<keyword evidence="5 13" id="KW-0812">Transmembrane</keyword>
<evidence type="ECO:0000256" key="3">
    <source>
        <dbReference type="ARBA" id="ARBA00009295"/>
    </source>
</evidence>
<evidence type="ECO:0000256" key="4">
    <source>
        <dbReference type="ARBA" id="ARBA00022516"/>
    </source>
</evidence>
<comment type="subcellular location">
    <subcellularLocation>
        <location evidence="1">Membrane</location>
        <topology evidence="1">Multi-pass membrane protein</topology>
    </subcellularLocation>
</comment>
<keyword evidence="10" id="KW-0443">Lipid metabolism</keyword>
<feature type="non-terminal residue" evidence="15">
    <location>
        <position position="1"/>
    </location>
</feature>
<dbReference type="InterPro" id="IPR005804">
    <property type="entry name" value="FA_desaturase_dom"/>
</dbReference>
<keyword evidence="4" id="KW-0444">Lipid biosynthesis</keyword>
<organism evidence="15 16">
    <name type="scientific">Cucurbita argyrosperma subsp. sororia</name>
    <dbReference type="NCBI Taxonomy" id="37648"/>
    <lineage>
        <taxon>Eukaryota</taxon>
        <taxon>Viridiplantae</taxon>
        <taxon>Streptophyta</taxon>
        <taxon>Embryophyta</taxon>
        <taxon>Tracheophyta</taxon>
        <taxon>Spermatophyta</taxon>
        <taxon>Magnoliopsida</taxon>
        <taxon>eudicotyledons</taxon>
        <taxon>Gunneridae</taxon>
        <taxon>Pentapetalae</taxon>
        <taxon>rosids</taxon>
        <taxon>fabids</taxon>
        <taxon>Cucurbitales</taxon>
        <taxon>Cucurbitaceae</taxon>
        <taxon>Cucurbiteae</taxon>
        <taxon>Cucurbita</taxon>
    </lineage>
</organism>
<dbReference type="PANTHER" id="PTHR11351:SF31">
    <property type="entry name" value="DESATURASE 1, ISOFORM A-RELATED"/>
    <property type="match status" value="1"/>
</dbReference>
<evidence type="ECO:0000256" key="8">
    <source>
        <dbReference type="ARBA" id="ARBA00023002"/>
    </source>
</evidence>
<keyword evidence="11 13" id="KW-0472">Membrane</keyword>
<evidence type="ECO:0000256" key="7">
    <source>
        <dbReference type="ARBA" id="ARBA00022989"/>
    </source>
</evidence>
<feature type="transmembrane region" description="Helical" evidence="13">
    <location>
        <begin position="213"/>
        <end position="235"/>
    </location>
</feature>
<evidence type="ECO:0000256" key="13">
    <source>
        <dbReference type="SAM" id="Phobius"/>
    </source>
</evidence>
<evidence type="ECO:0000256" key="6">
    <source>
        <dbReference type="ARBA" id="ARBA00022832"/>
    </source>
</evidence>
<dbReference type="GO" id="GO:0016717">
    <property type="term" value="F:oxidoreductase activity, acting on paired donors, with oxidation of a pair of donors resulting in the reduction of molecular oxygen to two molecules of water"/>
    <property type="evidence" value="ECO:0007669"/>
    <property type="project" value="InterPro"/>
</dbReference>
<evidence type="ECO:0000256" key="10">
    <source>
        <dbReference type="ARBA" id="ARBA00023098"/>
    </source>
</evidence>
<dbReference type="Proteomes" id="UP000685013">
    <property type="component" value="Chromosome 1"/>
</dbReference>
<keyword evidence="12" id="KW-0275">Fatty acid biosynthesis</keyword>
<dbReference type="InterPro" id="IPR015876">
    <property type="entry name" value="Acyl-CoA_DS"/>
</dbReference>
<comment type="similarity">
    <text evidence="3">Belongs to the fatty acid desaturase type 1 family.</text>
</comment>
<keyword evidence="9" id="KW-0408">Iron</keyword>
<accession>A0AAV6P4W7</accession>
<reference evidence="15 16" key="1">
    <citation type="journal article" date="2021" name="Hortic Res">
        <title>The domestication of Cucurbita argyrosperma as revealed by the genome of its wild relative.</title>
        <authorList>
            <person name="Barrera-Redondo J."/>
            <person name="Sanchez-de la Vega G."/>
            <person name="Aguirre-Liguori J.A."/>
            <person name="Castellanos-Morales G."/>
            <person name="Gutierrez-Guerrero Y.T."/>
            <person name="Aguirre-Dugua X."/>
            <person name="Aguirre-Planter E."/>
            <person name="Tenaillon M.I."/>
            <person name="Lira-Saade R."/>
            <person name="Eguiarte L.E."/>
        </authorList>
    </citation>
    <scope>NUCLEOTIDE SEQUENCE [LARGE SCALE GENOMIC DNA]</scope>
    <source>
        <strain evidence="15">JBR-2021</strain>
    </source>
</reference>
<keyword evidence="8" id="KW-0560">Oxidoreductase</keyword>
<dbReference type="EMBL" id="JAGKQH010000001">
    <property type="protein sequence ID" value="KAG6606804.1"/>
    <property type="molecule type" value="Genomic_DNA"/>
</dbReference>
<evidence type="ECO:0000259" key="14">
    <source>
        <dbReference type="Pfam" id="PF00487"/>
    </source>
</evidence>
<dbReference type="AlphaFoldDB" id="A0AAV6P4W7"/>
<evidence type="ECO:0000313" key="15">
    <source>
        <dbReference type="EMBL" id="KAG6606804.1"/>
    </source>
</evidence>
<dbReference type="Pfam" id="PF00487">
    <property type="entry name" value="FA_desaturase"/>
    <property type="match status" value="1"/>
</dbReference>
<evidence type="ECO:0000313" key="16">
    <source>
        <dbReference type="Proteomes" id="UP000685013"/>
    </source>
</evidence>
<dbReference type="PANTHER" id="PTHR11351">
    <property type="entry name" value="ACYL-COA DESATURASE"/>
    <property type="match status" value="1"/>
</dbReference>
<feature type="domain" description="Fatty acid desaturase" evidence="14">
    <location>
        <begin position="64"/>
        <end position="308"/>
    </location>
</feature>
<evidence type="ECO:0000256" key="9">
    <source>
        <dbReference type="ARBA" id="ARBA00023004"/>
    </source>
</evidence>
<feature type="transmembrane region" description="Helical" evidence="13">
    <location>
        <begin position="46"/>
        <end position="64"/>
    </location>
</feature>
<keyword evidence="16" id="KW-1185">Reference proteome</keyword>
<keyword evidence="7 13" id="KW-1133">Transmembrane helix</keyword>
<evidence type="ECO:0000256" key="12">
    <source>
        <dbReference type="ARBA" id="ARBA00023160"/>
    </source>
</evidence>
<gene>
    <name evidence="15" type="primary">ADS3</name>
    <name evidence="15" type="ORF">SDJN03_00146</name>
</gene>